<evidence type="ECO:0000313" key="2">
    <source>
        <dbReference type="EMBL" id="MFC6236592.1"/>
    </source>
</evidence>
<reference evidence="3" key="1">
    <citation type="journal article" date="2019" name="Int. J. Syst. Evol. Microbiol.">
        <title>The Global Catalogue of Microorganisms (GCM) 10K type strain sequencing project: providing services to taxonomists for standard genome sequencing and annotation.</title>
        <authorList>
            <consortium name="The Broad Institute Genomics Platform"/>
            <consortium name="The Broad Institute Genome Sequencing Center for Infectious Disease"/>
            <person name="Wu L."/>
            <person name="Ma J."/>
        </authorList>
    </citation>
    <scope>NUCLEOTIDE SEQUENCE [LARGE SCALE GENOMIC DNA]</scope>
    <source>
        <strain evidence="3">CGMCC 4.7317</strain>
    </source>
</reference>
<dbReference type="Proteomes" id="UP001596138">
    <property type="component" value="Unassembled WGS sequence"/>
</dbReference>
<dbReference type="RefSeq" id="WP_386763634.1">
    <property type="nucleotide sequence ID" value="NZ_JBHSTI010000002.1"/>
</dbReference>
<comment type="caution">
    <text evidence="2">The sequence shown here is derived from an EMBL/GenBank/DDBJ whole genome shotgun (WGS) entry which is preliminary data.</text>
</comment>
<evidence type="ECO:0000256" key="1">
    <source>
        <dbReference type="SAM" id="Phobius"/>
    </source>
</evidence>
<gene>
    <name evidence="2" type="ORF">ACFQGU_01785</name>
</gene>
<sequence>MAEPIAPGYRLRRLVNALNFSTLAGLLLAKSEGARLEKGPHGLVLGRGATGTFPKARAVTVGNVVILRTDHVTDELLRHEGRHATQWAWCVLVFLPLYLVAVAWSYARTGDHFSRNVFERRAGLADGGYTERPLRSARRRGTT</sequence>
<keyword evidence="1" id="KW-0812">Transmembrane</keyword>
<accession>A0ABW1SX38</accession>
<name>A0ABW1SX38_9ACTN</name>
<keyword evidence="1" id="KW-1133">Transmembrane helix</keyword>
<feature type="transmembrane region" description="Helical" evidence="1">
    <location>
        <begin position="86"/>
        <end position="107"/>
    </location>
</feature>
<keyword evidence="1" id="KW-0472">Membrane</keyword>
<protein>
    <recommendedName>
        <fullName evidence="4">DUF4157 domain-containing protein</fullName>
    </recommendedName>
</protein>
<organism evidence="2 3">
    <name type="scientific">Longivirga aurantiaca</name>
    <dbReference type="NCBI Taxonomy" id="1837743"/>
    <lineage>
        <taxon>Bacteria</taxon>
        <taxon>Bacillati</taxon>
        <taxon>Actinomycetota</taxon>
        <taxon>Actinomycetes</taxon>
        <taxon>Sporichthyales</taxon>
        <taxon>Sporichthyaceae</taxon>
        <taxon>Longivirga</taxon>
    </lineage>
</organism>
<evidence type="ECO:0000313" key="3">
    <source>
        <dbReference type="Proteomes" id="UP001596138"/>
    </source>
</evidence>
<dbReference type="EMBL" id="JBHSTI010000002">
    <property type="protein sequence ID" value="MFC6236592.1"/>
    <property type="molecule type" value="Genomic_DNA"/>
</dbReference>
<evidence type="ECO:0008006" key="4">
    <source>
        <dbReference type="Google" id="ProtNLM"/>
    </source>
</evidence>
<keyword evidence="3" id="KW-1185">Reference proteome</keyword>
<proteinExistence type="predicted"/>